<evidence type="ECO:0000313" key="1">
    <source>
        <dbReference type="EMBL" id="KAK7469523.1"/>
    </source>
</evidence>
<protein>
    <submittedName>
        <fullName evidence="1">Uncharacterized protein</fullName>
    </submittedName>
</protein>
<comment type="caution">
    <text evidence="1">The sequence shown here is derived from an EMBL/GenBank/DDBJ whole genome shotgun (WGS) entry which is preliminary data.</text>
</comment>
<accession>A0ABD0JBU9</accession>
<reference evidence="1 2" key="1">
    <citation type="journal article" date="2023" name="Sci. Data">
        <title>Genome assembly of the Korean intertidal mud-creeper Batillaria attramentaria.</title>
        <authorList>
            <person name="Patra A.K."/>
            <person name="Ho P.T."/>
            <person name="Jun S."/>
            <person name="Lee S.J."/>
            <person name="Kim Y."/>
            <person name="Won Y.J."/>
        </authorList>
    </citation>
    <scope>NUCLEOTIDE SEQUENCE [LARGE SCALE GENOMIC DNA]</scope>
    <source>
        <strain evidence="1">Wonlab-2016</strain>
    </source>
</reference>
<gene>
    <name evidence="1" type="ORF">BaRGS_00036469</name>
</gene>
<organism evidence="1 2">
    <name type="scientific">Batillaria attramentaria</name>
    <dbReference type="NCBI Taxonomy" id="370345"/>
    <lineage>
        <taxon>Eukaryota</taxon>
        <taxon>Metazoa</taxon>
        <taxon>Spiralia</taxon>
        <taxon>Lophotrochozoa</taxon>
        <taxon>Mollusca</taxon>
        <taxon>Gastropoda</taxon>
        <taxon>Caenogastropoda</taxon>
        <taxon>Sorbeoconcha</taxon>
        <taxon>Cerithioidea</taxon>
        <taxon>Batillariidae</taxon>
        <taxon>Batillaria</taxon>
    </lineage>
</organism>
<name>A0ABD0JBU9_9CAEN</name>
<dbReference type="AlphaFoldDB" id="A0ABD0JBU9"/>
<proteinExistence type="predicted"/>
<dbReference type="Proteomes" id="UP001519460">
    <property type="component" value="Unassembled WGS sequence"/>
</dbReference>
<evidence type="ECO:0000313" key="2">
    <source>
        <dbReference type="Proteomes" id="UP001519460"/>
    </source>
</evidence>
<sequence>MPNRWKTAALAVQKPTSCLWLTRFQATAVAAPSTINMSQKDDCPTVSIVRVKQELPAPHHSTPVNNYLSGDAKSYIWAAPAYYVPSERTWIRYPDYRSLPRETRRDVIDFQSEDQWVDFMRHRDQPSGYYHSRVGIRPTNLPPLKLNGYTRTLPCMPSTDTFSTPWPKCDAWTPPIRRGRGEYYGYYHERIEKERDRRWQELPHAMKVEPHHTPTYAYNSRWGFYQP</sequence>
<keyword evidence="2" id="KW-1185">Reference proteome</keyword>
<dbReference type="EMBL" id="JACVVK020000514">
    <property type="protein sequence ID" value="KAK7469523.1"/>
    <property type="molecule type" value="Genomic_DNA"/>
</dbReference>